<gene>
    <name evidence="2" type="ORF">OLEAN_C17890</name>
</gene>
<evidence type="ECO:0008006" key="4">
    <source>
        <dbReference type="Google" id="ProtNLM"/>
    </source>
</evidence>
<dbReference type="Proteomes" id="UP000032749">
    <property type="component" value="Chromosome"/>
</dbReference>
<evidence type="ECO:0000313" key="3">
    <source>
        <dbReference type="Proteomes" id="UP000032749"/>
    </source>
</evidence>
<reference evidence="2 3" key="1">
    <citation type="journal article" date="2013" name="Nat. Commun.">
        <title>Genome sequence and functional genomic analysis of the oil-degrading bacterium Oleispira antarctica.</title>
        <authorList>
            <person name="Kube M."/>
            <person name="Chernikova T.N."/>
            <person name="Al-Ramahi Y."/>
            <person name="Beloqui A."/>
            <person name="Lopez-Cortez N."/>
            <person name="Guazzaroni M.E."/>
            <person name="Heipieper H.J."/>
            <person name="Klages S."/>
            <person name="Kotsyurbenko O.R."/>
            <person name="Langer I."/>
            <person name="Nechitaylo T.Y."/>
            <person name="Lunsdorf H."/>
            <person name="Fernandez M."/>
            <person name="Juarez S."/>
            <person name="Ciordia S."/>
            <person name="Singer A."/>
            <person name="Kagan O."/>
            <person name="Egorova O."/>
            <person name="Petit P.A."/>
            <person name="Stogios P."/>
            <person name="Kim Y."/>
            <person name="Tchigvintsev A."/>
            <person name="Flick R."/>
            <person name="Denaro R."/>
            <person name="Genovese M."/>
            <person name="Albar J.P."/>
            <person name="Reva O.N."/>
            <person name="Martinez-Gomariz M."/>
            <person name="Tran H."/>
            <person name="Ferrer M."/>
            <person name="Savchenko A."/>
            <person name="Yakunin A.F."/>
            <person name="Yakimov M.M."/>
            <person name="Golyshina O.V."/>
            <person name="Reinhardt R."/>
            <person name="Golyshin P.N."/>
        </authorList>
    </citation>
    <scope>NUCLEOTIDE SEQUENCE [LARGE SCALE GENOMIC DNA]</scope>
</reference>
<dbReference type="STRING" id="698738.OLEAN_C17890"/>
<feature type="signal peptide" evidence="1">
    <location>
        <begin position="1"/>
        <end position="22"/>
    </location>
</feature>
<dbReference type="PROSITE" id="PS51257">
    <property type="entry name" value="PROKAR_LIPOPROTEIN"/>
    <property type="match status" value="1"/>
</dbReference>
<feature type="chain" id="PRO_5004383289" description="Lipoprotein" evidence="1">
    <location>
        <begin position="23"/>
        <end position="997"/>
    </location>
</feature>
<keyword evidence="1" id="KW-0732">Signal</keyword>
<dbReference type="HOGENOM" id="CLU_304812_0_0_6"/>
<organism evidence="2 3">
    <name type="scientific">Oleispira antarctica RB-8</name>
    <dbReference type="NCBI Taxonomy" id="698738"/>
    <lineage>
        <taxon>Bacteria</taxon>
        <taxon>Pseudomonadati</taxon>
        <taxon>Pseudomonadota</taxon>
        <taxon>Gammaproteobacteria</taxon>
        <taxon>Oceanospirillales</taxon>
        <taxon>Oceanospirillaceae</taxon>
        <taxon>Oleispira</taxon>
    </lineage>
</organism>
<accession>R4YMM4</accession>
<protein>
    <recommendedName>
        <fullName evidence="4">Lipoprotein</fullName>
    </recommendedName>
</protein>
<evidence type="ECO:0000256" key="1">
    <source>
        <dbReference type="SAM" id="SignalP"/>
    </source>
</evidence>
<dbReference type="AlphaFoldDB" id="R4YMM4"/>
<proteinExistence type="predicted"/>
<name>R4YMM4_OLEAN</name>
<keyword evidence="3" id="KW-1185">Reference proteome</keyword>
<evidence type="ECO:0000313" key="2">
    <source>
        <dbReference type="EMBL" id="CCK75965.1"/>
    </source>
</evidence>
<dbReference type="EMBL" id="FO203512">
    <property type="protein sequence ID" value="CCK75965.1"/>
    <property type="molecule type" value="Genomic_DNA"/>
</dbReference>
<dbReference type="KEGG" id="oai:OLEAN_C17890"/>
<sequence length="997" mass="108698">MMRLSFRSMVTLSVVLVLTACSDSGGGSSSTVSIKGWVGAQGLDSAQVVPSLVNESGQVSFDTNDIYVGSRESTSSESEFSANVTVEEIYLLIARGQIEDADKDNSNDATQRLCQLALGCTSSGVFYEYKAFYPAVTGFEWRTIVYNPSSGSRNNINAITTLSDSFAYLYDVKSSRTNGVYTVYDIVLANSQISNLFGLGDIVGELPANLTKLNSLKSDSASTKNQVRYGALLGGLQQLELAYQANATGADEEYITKVATELANDEGQLYFHTSVVERELTKEALYLAAYENLQAIIPTITKSGMSALATQVVEDLKAERMAALAEPVDTKTVAVSDDLSTLLAESEIENVDLGIEKTKLFVASLLDYQNTFWTDGYKVEAEVYRDKLTAIADTHKDNLNSLVAEFSRIQDYYVTCIIGGALCDESQSNGGFSDLELRKDGYNSLTKTLTMDGGKLVISQALADLSVTGSSTLTESHAVDVYITGTLEKNNLTLLLKHNLDSDEEEIDVPSSMRIYYSEAVSEARSDLDITGYELMWGDFQLYDQAAVGELTETDLAGAFSIFYRGVRDPQDTDIPNSSELRFNIENFSLSSVISDSVDTDASDSDFSTLFITAKATNADVYYPPKKFSSFNGFFTTNNDHAINDIEPGLLTYTQSTESIQLGSKVIMVNTVDFVNSLGEDVRYRFYPNESVVDEDDGNGNGDVKETITQHRIEKCELVKGTTNVAKCEPKTKVYEGQNVQKVINELWELGVFQLTAVDGRGTYFIDFPTTVDDQGCKVLSPLEDTTILDGRLLEQQVLGLDSVRLVSVISLDNDAGTALAGTLFDLTILAPTATKYEISAALSHNYSSTGEDNSGFIVGTGSSVNVVRIRYDTSADFENTGYVSIVKSGVELTLADGSVEDEDQRLTAFVSQSFDADGTNSITYKLVENEDGDAERCVSSVGSVYDKDVDNTDLLEQVFYLNYRGVVYATVRQESGAWIIRYIDGTWFIPGTGVSG</sequence>